<name>A0A1L7AG93_9PROT</name>
<evidence type="ECO:0000313" key="2">
    <source>
        <dbReference type="EMBL" id="APT57795.1"/>
    </source>
</evidence>
<evidence type="ECO:0000313" key="3">
    <source>
        <dbReference type="Proteomes" id="UP000185494"/>
    </source>
</evidence>
<sequence length="125" mass="13832">MASRAVQGDLKRAIPDVARRYRLTERRVQSYWWSQVKVVPAHERELILRAREKDLMVRASQQELALARTRAALERQRSADADTRSAHAGGPGLWAHLGLQRRKPGRAAAAGDGGGAQIPLNFGCP</sequence>
<accession>A0A1L7AG93</accession>
<feature type="region of interest" description="Disordered" evidence="1">
    <location>
        <begin position="75"/>
        <end position="96"/>
    </location>
</feature>
<dbReference type="Proteomes" id="UP000185494">
    <property type="component" value="Chromosome 1"/>
</dbReference>
<protein>
    <submittedName>
        <fullName evidence="2">Uncharacterized protein</fullName>
    </submittedName>
</protein>
<evidence type="ECO:0000256" key="1">
    <source>
        <dbReference type="SAM" id="MobiDB-lite"/>
    </source>
</evidence>
<reference evidence="2 3" key="1">
    <citation type="submission" date="2016-05" db="EMBL/GenBank/DDBJ databases">
        <title>Complete Genome and Methylome Analysis of Psychrotrophic Bacterial Isolates from Antarctic Lake Untersee.</title>
        <authorList>
            <person name="Fomenkov A."/>
            <person name="Akimov V.N."/>
            <person name="Vasilyeva L.V."/>
            <person name="Andersen D."/>
            <person name="Vincze T."/>
            <person name="Roberts R.J."/>
        </authorList>
    </citation>
    <scope>NUCLEOTIDE SEQUENCE [LARGE SCALE GENOMIC DNA]</scope>
    <source>
        <strain evidence="2 3">U14-5</strain>
    </source>
</reference>
<feature type="compositionally biased region" description="Basic and acidic residues" evidence="1">
    <location>
        <begin position="75"/>
        <end position="85"/>
    </location>
</feature>
<organism evidence="2 3">
    <name type="scientific">Roseomonas gilardii</name>
    <dbReference type="NCBI Taxonomy" id="257708"/>
    <lineage>
        <taxon>Bacteria</taxon>
        <taxon>Pseudomonadati</taxon>
        <taxon>Pseudomonadota</taxon>
        <taxon>Alphaproteobacteria</taxon>
        <taxon>Acetobacterales</taxon>
        <taxon>Roseomonadaceae</taxon>
        <taxon>Roseomonas</taxon>
    </lineage>
</organism>
<proteinExistence type="predicted"/>
<dbReference type="AlphaFoldDB" id="A0A1L7AG93"/>
<dbReference type="KEGG" id="rgi:RGI145_12410"/>
<gene>
    <name evidence="2" type="ORF">RGI145_12410</name>
</gene>
<dbReference type="EMBL" id="CP015583">
    <property type="protein sequence ID" value="APT57795.1"/>
    <property type="molecule type" value="Genomic_DNA"/>
</dbReference>